<organism evidence="8 9">
    <name type="scientific">Perkinsus olseni</name>
    <name type="common">Perkinsus atlanticus</name>
    <dbReference type="NCBI Taxonomy" id="32597"/>
    <lineage>
        <taxon>Eukaryota</taxon>
        <taxon>Sar</taxon>
        <taxon>Alveolata</taxon>
        <taxon>Perkinsozoa</taxon>
        <taxon>Perkinsea</taxon>
        <taxon>Perkinsida</taxon>
        <taxon>Perkinsidae</taxon>
        <taxon>Perkinsus</taxon>
    </lineage>
</organism>
<dbReference type="PROSITE" id="PS01233">
    <property type="entry name" value="UROCANASE"/>
    <property type="match status" value="1"/>
</dbReference>
<evidence type="ECO:0000259" key="5">
    <source>
        <dbReference type="Pfam" id="PF01175"/>
    </source>
</evidence>
<dbReference type="EMBL" id="JABANP010000009">
    <property type="protein sequence ID" value="KAF4696664.1"/>
    <property type="molecule type" value="Genomic_DNA"/>
</dbReference>
<protein>
    <submittedName>
        <fullName evidence="8">Urocanate hydratase</fullName>
    </submittedName>
</protein>
<dbReference type="Pfam" id="PF17391">
    <property type="entry name" value="Urocanase_N"/>
    <property type="match status" value="1"/>
</dbReference>
<comment type="caution">
    <text evidence="8">The sequence shown here is derived from an EMBL/GenBank/DDBJ whole genome shotgun (WGS) entry which is preliminary data.</text>
</comment>
<keyword evidence="3" id="KW-0456">Lyase</keyword>
<dbReference type="Gene3D" id="3.40.1770.10">
    <property type="entry name" value="Urocanase superfamily"/>
    <property type="match status" value="2"/>
</dbReference>
<dbReference type="GO" id="GO:0016153">
    <property type="term" value="F:urocanate hydratase activity"/>
    <property type="evidence" value="ECO:0007669"/>
    <property type="project" value="InterPro"/>
</dbReference>
<proteinExistence type="predicted"/>
<sequence length="1341" mass="147058">MPFDPSAAAVHAEKQPKLILDFPGLQVDPLPPKFNFQRDPSVPHAPRRPHALTPAECRRAVKNALRYFPERCHAELAPEFARELDEYGHIYMCRQAAAIMLMIQNNLDADVAQFPHELVTYGGNGTVFQNWAQYHLTMHYLQTMEGDQTLAMYSGHPMGLFPSHADAPRVIISNGMVIPNYSSVEDYNKMFAMGVTQFGQMTAGSYCYIGSQGIVHGTAITLFNAGRLYLNVEDLKGKLFVTAGLGGMSGAQPKAAKICRAVSITAEVSEAALMKRVNQGWLDEFRRNASEVIELAREAIAAQRSVSLGYLGNVVDLWEALVDAGLTPDLGSDQTSLHNPFGGGYYPAGVSYDEGNEILAKDPARFKSLVEKGMRFWDYGNAFLLQASRAGADVVKDRSTGEFRYPSYFEDIMGDVFSLGFGPYRWVCLSNNPADLETTDRIAAEELERLMKGDGVPEESISHYRDNLTWIRTAGPNKLVVGSQARILYADCPGRMAIAVAMNNAVASGRLQGPVAISRDHHDVSGTDSPYRETANIIDGSRFTADMAVHTFAGSACRGATWVALHNGGGVGWGEVINGGFGLVLDGSADAERRARAMLQWDVTNGMARRCWSENANARVGITEAMKANAKLNVTLPSFASDDLLASLNFKTVAREHIWKKDLWEAYMFRAAALRSELLVTDLCLILDATALGKNRSPALARFLLDEVVRKGNNVNYKMSFRDVVMALNAGAKMRLGGDKRWVEELLTMGLRRISGTDRHAASPNDIALFLHSLTRLSVSATQMEAARKQRRHPLGSAGLEEATEDEDGDGDGEGEEDEPFEEYDGEGAARNDQTADDNAPAGPEDALQTAHVMLAVVNVYRQSPKELEANGLVPPSLIPALNGRIEELTAKMKPCDIVRFMRYTAQLPVIETRKLLPEILYRIRHFTPASSLEILRLLRQNPGFDEHGKVESTIFYRLIRGDSARFLTFEQVCHLAGVVLEDSPTWEARECLLTCLLKFKAKNEGVPPPEVVIHALSVYSRLGIRDTHWVHVCNSTLYPLPELPPPILSMLASALARLSLPTVADHLGVYIAAQNADWSSTQSSAAASLLYSAALFALQPPGRQPETMTAETLQPALAQARRAARKDPEVASALGLFALTDVGKSMGASAPPVQANRPRCAFEMALLDHIRQNWTGVEVREAAVTAGPVVSLAAIAPLQVAAFAQRRAAMADGDYDAEVEVPKAPGLGPEDWVILEALPNGHKTWYHYSDALASRTMKKRRHTVTAAKYAELQALRTKGYRVLCVSEYMWPGDTEKRTDVILDQFAHLASGKREAKLYSETVADDSAVDGDVPDHDRYPS</sequence>
<dbReference type="InterPro" id="IPR035085">
    <property type="entry name" value="Urocanase_Rossmann-like"/>
</dbReference>
<feature type="domain" description="Urocanase C-terminal" evidence="7">
    <location>
        <begin position="415"/>
        <end position="620"/>
    </location>
</feature>
<dbReference type="Pfam" id="PF17392">
    <property type="entry name" value="Urocanase_C"/>
    <property type="match status" value="1"/>
</dbReference>
<dbReference type="InterPro" id="IPR036190">
    <property type="entry name" value="Urocanase_sf"/>
</dbReference>
<dbReference type="PANTHER" id="PTHR12216:SF3">
    <property type="entry name" value="UROCANATE HYDRATASE"/>
    <property type="match status" value="1"/>
</dbReference>
<keyword evidence="2" id="KW-0520">NAD</keyword>
<dbReference type="InterPro" id="IPR023636">
    <property type="entry name" value="Urocanase_CS"/>
</dbReference>
<dbReference type="InterPro" id="IPR035401">
    <property type="entry name" value="Urocanase_C"/>
</dbReference>
<dbReference type="InterPro" id="IPR038364">
    <property type="entry name" value="Urocanase_central_sf"/>
</dbReference>
<feature type="compositionally biased region" description="Acidic residues" evidence="4">
    <location>
        <begin position="802"/>
        <end position="826"/>
    </location>
</feature>
<dbReference type="GO" id="GO:0019556">
    <property type="term" value="P:L-histidine catabolic process to glutamate and formamide"/>
    <property type="evidence" value="ECO:0007669"/>
    <property type="project" value="UniProtKB-UniPathway"/>
</dbReference>
<name>A0A7J6PKK2_PEROL</name>
<gene>
    <name evidence="8" type="primary">UROC1</name>
    <name evidence="8" type="ORF">FOZ60_016674</name>
</gene>
<dbReference type="InterPro" id="IPR035400">
    <property type="entry name" value="Urocanase_N"/>
</dbReference>
<evidence type="ECO:0000259" key="7">
    <source>
        <dbReference type="Pfam" id="PF17392"/>
    </source>
</evidence>
<dbReference type="Pfam" id="PF01175">
    <property type="entry name" value="Urocanase"/>
    <property type="match status" value="1"/>
</dbReference>
<evidence type="ECO:0000313" key="8">
    <source>
        <dbReference type="EMBL" id="KAF4696664.1"/>
    </source>
</evidence>
<dbReference type="UniPathway" id="UPA00379">
    <property type="reaction ID" value="UER00550"/>
</dbReference>
<dbReference type="PANTHER" id="PTHR12216">
    <property type="entry name" value="UROCANATE HYDRATASE"/>
    <property type="match status" value="1"/>
</dbReference>
<reference evidence="8 9" key="1">
    <citation type="submission" date="2020-04" db="EMBL/GenBank/DDBJ databases">
        <title>Perkinsus olseni comparative genomics.</title>
        <authorList>
            <person name="Bogema D.R."/>
        </authorList>
    </citation>
    <scope>NUCLEOTIDE SEQUENCE [LARGE SCALE GENOMIC DNA]</scope>
    <source>
        <strain evidence="8">00978-12</strain>
    </source>
</reference>
<dbReference type="Proteomes" id="UP000541610">
    <property type="component" value="Unassembled WGS sequence"/>
</dbReference>
<accession>A0A7J6PKK2</accession>
<feature type="domain" description="Urocanase Rossmann-like" evidence="5">
    <location>
        <begin position="210"/>
        <end position="412"/>
    </location>
</feature>
<dbReference type="InterPro" id="IPR023637">
    <property type="entry name" value="Urocanase-like"/>
</dbReference>
<dbReference type="SUPFAM" id="SSF111326">
    <property type="entry name" value="Urocanase"/>
    <property type="match status" value="1"/>
</dbReference>
<feature type="domain" description="Urocanase N-terminal" evidence="6">
    <location>
        <begin position="92"/>
        <end position="207"/>
    </location>
</feature>
<evidence type="ECO:0000256" key="2">
    <source>
        <dbReference type="ARBA" id="ARBA00023027"/>
    </source>
</evidence>
<dbReference type="OrthoDB" id="194468at2759"/>
<dbReference type="GO" id="GO:0019557">
    <property type="term" value="P:L-histidine catabolic process to glutamate and formate"/>
    <property type="evidence" value="ECO:0007669"/>
    <property type="project" value="UniProtKB-UniPathway"/>
</dbReference>
<evidence type="ECO:0000259" key="6">
    <source>
        <dbReference type="Pfam" id="PF17391"/>
    </source>
</evidence>
<evidence type="ECO:0000256" key="4">
    <source>
        <dbReference type="SAM" id="MobiDB-lite"/>
    </source>
</evidence>
<evidence type="ECO:0000256" key="3">
    <source>
        <dbReference type="ARBA" id="ARBA00023239"/>
    </source>
</evidence>
<evidence type="ECO:0000313" key="9">
    <source>
        <dbReference type="Proteomes" id="UP000541610"/>
    </source>
</evidence>
<dbReference type="Gene3D" id="3.40.50.10730">
    <property type="entry name" value="Urocanase like domains"/>
    <property type="match status" value="1"/>
</dbReference>
<evidence type="ECO:0000256" key="1">
    <source>
        <dbReference type="ARBA" id="ARBA00001911"/>
    </source>
</evidence>
<comment type="cofactor">
    <cofactor evidence="1">
        <name>NAD(+)</name>
        <dbReference type="ChEBI" id="CHEBI:57540"/>
    </cofactor>
</comment>
<dbReference type="NCBIfam" id="NF003820">
    <property type="entry name" value="PRK05414.1"/>
    <property type="match status" value="1"/>
</dbReference>
<feature type="region of interest" description="Disordered" evidence="4">
    <location>
        <begin position="785"/>
        <end position="845"/>
    </location>
</feature>